<protein>
    <submittedName>
        <fullName evidence="1">Uncharacterized protein</fullName>
    </submittedName>
</protein>
<evidence type="ECO:0000313" key="2">
    <source>
        <dbReference type="Proteomes" id="UP001150941"/>
    </source>
</evidence>
<sequence length="77" mass="8672">MKDEYVESQVAETPCRLTATDMRVLSATQMVPLLVHLPTPIIHICIHHHRQPSSLALTGSRWCQHDAALCDFGTRHV</sequence>
<gene>
    <name evidence="1" type="ORF">N7468_009365</name>
</gene>
<reference evidence="1" key="1">
    <citation type="submission" date="2022-11" db="EMBL/GenBank/DDBJ databases">
        <authorList>
            <person name="Petersen C."/>
        </authorList>
    </citation>
    <scope>NUCLEOTIDE SEQUENCE</scope>
    <source>
        <strain evidence="1">IBT 19713</strain>
    </source>
</reference>
<comment type="caution">
    <text evidence="1">The sequence shown here is derived from an EMBL/GenBank/DDBJ whole genome shotgun (WGS) entry which is preliminary data.</text>
</comment>
<organism evidence="1 2">
    <name type="scientific">Penicillium chermesinum</name>
    <dbReference type="NCBI Taxonomy" id="63820"/>
    <lineage>
        <taxon>Eukaryota</taxon>
        <taxon>Fungi</taxon>
        <taxon>Dikarya</taxon>
        <taxon>Ascomycota</taxon>
        <taxon>Pezizomycotina</taxon>
        <taxon>Eurotiomycetes</taxon>
        <taxon>Eurotiomycetidae</taxon>
        <taxon>Eurotiales</taxon>
        <taxon>Aspergillaceae</taxon>
        <taxon>Penicillium</taxon>
    </lineage>
</organism>
<dbReference type="GeneID" id="83205964"/>
<accession>A0A9W9TEX0</accession>
<evidence type="ECO:0000313" key="1">
    <source>
        <dbReference type="EMBL" id="KAJ5220161.1"/>
    </source>
</evidence>
<dbReference type="RefSeq" id="XP_058326991.1">
    <property type="nucleotide sequence ID" value="XM_058478661.1"/>
</dbReference>
<reference evidence="1" key="2">
    <citation type="journal article" date="2023" name="IMA Fungus">
        <title>Comparative genomic study of the Penicillium genus elucidates a diverse pangenome and 15 lateral gene transfer events.</title>
        <authorList>
            <person name="Petersen C."/>
            <person name="Sorensen T."/>
            <person name="Nielsen M.R."/>
            <person name="Sondergaard T.E."/>
            <person name="Sorensen J.L."/>
            <person name="Fitzpatrick D.A."/>
            <person name="Frisvad J.C."/>
            <person name="Nielsen K.L."/>
        </authorList>
    </citation>
    <scope>NUCLEOTIDE SEQUENCE</scope>
    <source>
        <strain evidence="1">IBT 19713</strain>
    </source>
</reference>
<name>A0A9W9TEX0_9EURO</name>
<keyword evidence="2" id="KW-1185">Reference proteome</keyword>
<dbReference type="Proteomes" id="UP001150941">
    <property type="component" value="Unassembled WGS sequence"/>
</dbReference>
<dbReference type="EMBL" id="JAPQKS010000007">
    <property type="protein sequence ID" value="KAJ5220161.1"/>
    <property type="molecule type" value="Genomic_DNA"/>
</dbReference>
<proteinExistence type="predicted"/>
<dbReference type="AlphaFoldDB" id="A0A9W9TEX0"/>